<protein>
    <submittedName>
        <fullName evidence="2">Uncharacterized protein</fullName>
    </submittedName>
</protein>
<proteinExistence type="predicted"/>
<keyword evidence="1" id="KW-0472">Membrane</keyword>
<feature type="transmembrane region" description="Helical" evidence="1">
    <location>
        <begin position="20"/>
        <end position="41"/>
    </location>
</feature>
<dbReference type="Proteomes" id="UP000295497">
    <property type="component" value="Chromosome"/>
</dbReference>
<evidence type="ECO:0000313" key="2">
    <source>
        <dbReference type="EMBL" id="AUX32742.1"/>
    </source>
</evidence>
<evidence type="ECO:0000313" key="3">
    <source>
        <dbReference type="Proteomes" id="UP000295497"/>
    </source>
</evidence>
<dbReference type="AlphaFoldDB" id="A0A4V0NGD0"/>
<organism evidence="2 3">
    <name type="scientific">Sorangium cellulosum</name>
    <name type="common">Polyangium cellulosum</name>
    <dbReference type="NCBI Taxonomy" id="56"/>
    <lineage>
        <taxon>Bacteria</taxon>
        <taxon>Pseudomonadati</taxon>
        <taxon>Myxococcota</taxon>
        <taxon>Polyangia</taxon>
        <taxon>Polyangiales</taxon>
        <taxon>Polyangiaceae</taxon>
        <taxon>Sorangium</taxon>
    </lineage>
</organism>
<dbReference type="EMBL" id="CP012672">
    <property type="protein sequence ID" value="AUX32742.1"/>
    <property type="molecule type" value="Genomic_DNA"/>
</dbReference>
<accession>A0A4V0NGD0</accession>
<reference evidence="2 3" key="1">
    <citation type="submission" date="2015-09" db="EMBL/GenBank/DDBJ databases">
        <title>Sorangium comparison.</title>
        <authorList>
            <person name="Zaburannyi N."/>
            <person name="Bunk B."/>
            <person name="Overmann J."/>
            <person name="Mueller R."/>
        </authorList>
    </citation>
    <scope>NUCLEOTIDE SEQUENCE [LARGE SCALE GENOMIC DNA]</scope>
    <source>
        <strain evidence="2 3">So ce836</strain>
    </source>
</reference>
<sequence>MSLRGSKSAGEPTAGRGAWLVGRSLGAAFIAAGLGIVTLTARSFAPPATGAFAVHGIELGMTASEVVRRFDAGLAGRWSEAPGCAGPSIEWSRGEAAPARAPVSARFEFHEGLLMAARVRVAPEDPSARGARLETSAQFVLAREARDDGSSMIVLLARGCPEHEAEVEQLLSGSSVRR</sequence>
<gene>
    <name evidence="2" type="ORF">SOCE836_048890</name>
</gene>
<keyword evidence="1" id="KW-0812">Transmembrane</keyword>
<keyword evidence="1" id="KW-1133">Transmembrane helix</keyword>
<name>A0A4V0NGD0_SORCE</name>
<evidence type="ECO:0000256" key="1">
    <source>
        <dbReference type="SAM" id="Phobius"/>
    </source>
</evidence>